<dbReference type="Proteomes" id="UP000184232">
    <property type="component" value="Unassembled WGS sequence"/>
</dbReference>
<accession>A0A1M6HIC6</accession>
<dbReference type="AlphaFoldDB" id="A0A1M6HIC6"/>
<evidence type="ECO:0000313" key="1">
    <source>
        <dbReference type="EMBL" id="SHJ21938.1"/>
    </source>
</evidence>
<sequence>MKEQLIVIDESIPPSAIGNSILESSSINLKIEFIDLFMLFKAFHEKLLIIFANIRV</sequence>
<proteinExistence type="predicted"/>
<organism evidence="1 2">
    <name type="scientific">Flavobacterium haoranii</name>
    <dbReference type="NCBI Taxonomy" id="683124"/>
    <lineage>
        <taxon>Bacteria</taxon>
        <taxon>Pseudomonadati</taxon>
        <taxon>Bacteroidota</taxon>
        <taxon>Flavobacteriia</taxon>
        <taxon>Flavobacteriales</taxon>
        <taxon>Flavobacteriaceae</taxon>
        <taxon>Flavobacterium</taxon>
    </lineage>
</organism>
<keyword evidence="2" id="KW-1185">Reference proteome</keyword>
<protein>
    <submittedName>
        <fullName evidence="1">Uncharacterized protein</fullName>
    </submittedName>
</protein>
<dbReference type="RefSeq" id="WP_178138349.1">
    <property type="nucleotide sequence ID" value="NZ_FQZH01000002.1"/>
</dbReference>
<gene>
    <name evidence="1" type="ORF">SAMN05444337_1552</name>
</gene>
<dbReference type="STRING" id="683124.SAMN05444337_1552"/>
<name>A0A1M6HIC6_9FLAO</name>
<evidence type="ECO:0000313" key="2">
    <source>
        <dbReference type="Proteomes" id="UP000184232"/>
    </source>
</evidence>
<reference evidence="1 2" key="1">
    <citation type="submission" date="2016-11" db="EMBL/GenBank/DDBJ databases">
        <authorList>
            <person name="Jaros S."/>
            <person name="Januszkiewicz K."/>
            <person name="Wedrychowicz H."/>
        </authorList>
    </citation>
    <scope>NUCLEOTIDE SEQUENCE [LARGE SCALE GENOMIC DNA]</scope>
    <source>
        <strain evidence="1 2">DSM 22807</strain>
    </source>
</reference>
<dbReference type="EMBL" id="FQZH01000002">
    <property type="protein sequence ID" value="SHJ21938.1"/>
    <property type="molecule type" value="Genomic_DNA"/>
</dbReference>